<reference evidence="1" key="1">
    <citation type="submission" date="2019-08" db="EMBL/GenBank/DDBJ databases">
        <authorList>
            <person name="Kucharzyk K."/>
            <person name="Murdoch R.W."/>
            <person name="Higgins S."/>
            <person name="Loffler F."/>
        </authorList>
    </citation>
    <scope>NUCLEOTIDE SEQUENCE</scope>
</reference>
<sequence length="120" mass="13417">MAYHRPCIFPFFESYGGQCAAFCLSGNGNHSAVGYFGDLSEHKLQNLLADAVGLPGAGPYFRFKHHRDRSRIEIGNVIGTDALSQNHREDEYGKGNDDGQAFVEHYPTQQHLVPVFNFIE</sequence>
<proteinExistence type="predicted"/>
<gene>
    <name evidence="1" type="ORF">SDC9_120631</name>
</gene>
<comment type="caution">
    <text evidence="1">The sequence shown here is derived from an EMBL/GenBank/DDBJ whole genome shotgun (WGS) entry which is preliminary data.</text>
</comment>
<dbReference type="EMBL" id="VSSQ01025492">
    <property type="protein sequence ID" value="MPM73649.1"/>
    <property type="molecule type" value="Genomic_DNA"/>
</dbReference>
<organism evidence="1">
    <name type="scientific">bioreactor metagenome</name>
    <dbReference type="NCBI Taxonomy" id="1076179"/>
    <lineage>
        <taxon>unclassified sequences</taxon>
        <taxon>metagenomes</taxon>
        <taxon>ecological metagenomes</taxon>
    </lineage>
</organism>
<accession>A0A645C7M1</accession>
<evidence type="ECO:0000313" key="1">
    <source>
        <dbReference type="EMBL" id="MPM73649.1"/>
    </source>
</evidence>
<dbReference type="AlphaFoldDB" id="A0A645C7M1"/>
<name>A0A645C7M1_9ZZZZ</name>
<protein>
    <submittedName>
        <fullName evidence="1">Uncharacterized protein</fullName>
    </submittedName>
</protein>